<proteinExistence type="predicted"/>
<dbReference type="PANTHER" id="PTHR14009">
    <property type="entry name" value="LEUCINE ZIPPER-EF-HAND CONTAINING TRANSMEMBRANE PROTEIN"/>
    <property type="match status" value="1"/>
</dbReference>
<reference evidence="12" key="1">
    <citation type="submission" date="2014-03" db="EMBL/GenBank/DDBJ databases">
        <authorList>
            <person name="Aksoy S."/>
            <person name="Warren W."/>
            <person name="Wilson R.K."/>
        </authorList>
    </citation>
    <scope>NUCLEOTIDE SEQUENCE [LARGE SCALE GENOMIC DNA]</scope>
    <source>
        <strain evidence="12">IAEA</strain>
    </source>
</reference>
<evidence type="ECO:0000256" key="4">
    <source>
        <dbReference type="ARBA" id="ARBA00022989"/>
    </source>
</evidence>
<dbReference type="InterPro" id="IPR033122">
    <property type="entry name" value="LETM1-like_RBD"/>
</dbReference>
<dbReference type="PROSITE" id="PS51758">
    <property type="entry name" value="LETM1_RBD"/>
    <property type="match status" value="1"/>
</dbReference>
<dbReference type="Pfam" id="PF07766">
    <property type="entry name" value="LETM1_RBD"/>
    <property type="match status" value="1"/>
</dbReference>
<dbReference type="AlphaFoldDB" id="A0A1B0AHN1"/>
<sequence>MILVLRLARVPLNARHENTLRRSCLGNALRLHATTSKYAETEKQIPGLTNPPQIPSATGPEAETPKRVLKPGFEKHEIKNFSITEKEVELSLKSSLDNVTKIRGASKVSDNVRGYVFTRYFDYVRGYDKLLEKNFPSAMKVYRVYFEGVKEFFADMKRYLKITRIVNFKGIKSLNRQELELYMQMPRDMFKMAPTLIFSALPMVGYAVFPLAFIYPRVLLTSHFWNYRQKLEFQHMEFHNRLTYYLPVFRCLQEKLRHIEKHPKHKQLSIILGQLGSGTHPTVEQLMDVKSIFTEPPYNLVSLNRKHIRMLVKMHRASRGIFKRHSLYEHAFLLHYMDQAICREGDVHNMNEKALRNACLIRGLNPSNLPKEEMISWLRDWIKVSTTVKEDHITMFLHLPIFFAYNHPNNWRVMYGGDRAFDTIPSPEDKGKH</sequence>
<evidence type="ECO:0000256" key="2">
    <source>
        <dbReference type="ARBA" id="ARBA00022692"/>
    </source>
</evidence>
<keyword evidence="12" id="KW-1185">Reference proteome</keyword>
<protein>
    <recommendedName>
        <fullName evidence="10">Letm1 RBD domain-containing protein</fullName>
    </recommendedName>
</protein>
<dbReference type="InterPro" id="IPR044202">
    <property type="entry name" value="LETM1/MDM38-like"/>
</dbReference>
<dbReference type="GO" id="GO:0043022">
    <property type="term" value="F:ribosome binding"/>
    <property type="evidence" value="ECO:0007669"/>
    <property type="project" value="InterPro"/>
</dbReference>
<dbReference type="Proteomes" id="UP000092445">
    <property type="component" value="Unassembled WGS sequence"/>
</dbReference>
<keyword evidence="5 7" id="KW-0496">Mitochondrion</keyword>
<organism evidence="11 12">
    <name type="scientific">Glossina pallidipes</name>
    <name type="common">Tsetse fly</name>
    <dbReference type="NCBI Taxonomy" id="7398"/>
    <lineage>
        <taxon>Eukaryota</taxon>
        <taxon>Metazoa</taxon>
        <taxon>Ecdysozoa</taxon>
        <taxon>Arthropoda</taxon>
        <taxon>Hexapoda</taxon>
        <taxon>Insecta</taxon>
        <taxon>Pterygota</taxon>
        <taxon>Neoptera</taxon>
        <taxon>Endopterygota</taxon>
        <taxon>Diptera</taxon>
        <taxon>Brachycera</taxon>
        <taxon>Muscomorpha</taxon>
        <taxon>Hippoboscoidea</taxon>
        <taxon>Glossinidae</taxon>
        <taxon>Glossina</taxon>
    </lineage>
</organism>
<evidence type="ECO:0000313" key="12">
    <source>
        <dbReference type="Proteomes" id="UP000092445"/>
    </source>
</evidence>
<dbReference type="EnsemblMetazoa" id="GPAI046115-RA">
    <property type="protein sequence ID" value="GPAI046115-PA"/>
    <property type="gene ID" value="GPAI046115"/>
</dbReference>
<evidence type="ECO:0000256" key="1">
    <source>
        <dbReference type="ARBA" id="ARBA00004434"/>
    </source>
</evidence>
<keyword evidence="2 9" id="KW-0812">Transmembrane</keyword>
<feature type="transmembrane region" description="Helical" evidence="9">
    <location>
        <begin position="193"/>
        <end position="215"/>
    </location>
</feature>
<name>A0A1B0AHN1_GLOPL</name>
<feature type="region of interest" description="Disordered" evidence="8">
    <location>
        <begin position="40"/>
        <end position="65"/>
    </location>
</feature>
<evidence type="ECO:0000256" key="9">
    <source>
        <dbReference type="SAM" id="Phobius"/>
    </source>
</evidence>
<evidence type="ECO:0000259" key="10">
    <source>
        <dbReference type="PROSITE" id="PS51758"/>
    </source>
</evidence>
<evidence type="ECO:0000256" key="7">
    <source>
        <dbReference type="PROSITE-ProRule" id="PRU01094"/>
    </source>
</evidence>
<keyword evidence="6 9" id="KW-0472">Membrane</keyword>
<reference evidence="11" key="2">
    <citation type="submission" date="2020-05" db="UniProtKB">
        <authorList>
            <consortium name="EnsemblMetazoa"/>
        </authorList>
    </citation>
    <scope>IDENTIFICATION</scope>
    <source>
        <strain evidence="11">IAEA</strain>
    </source>
</reference>
<keyword evidence="4 9" id="KW-1133">Transmembrane helix</keyword>
<evidence type="ECO:0000256" key="8">
    <source>
        <dbReference type="SAM" id="MobiDB-lite"/>
    </source>
</evidence>
<dbReference type="GO" id="GO:0030003">
    <property type="term" value="P:intracellular monoatomic cation homeostasis"/>
    <property type="evidence" value="ECO:0007669"/>
    <property type="project" value="TreeGrafter"/>
</dbReference>
<comment type="subcellular location">
    <subcellularLocation>
        <location evidence="1">Mitochondrion inner membrane</location>
        <topology evidence="1">Single-pass membrane protein</topology>
    </subcellularLocation>
</comment>
<dbReference type="VEuPathDB" id="VectorBase:GPAI046115"/>
<evidence type="ECO:0000256" key="5">
    <source>
        <dbReference type="ARBA" id="ARBA00023128"/>
    </source>
</evidence>
<dbReference type="PANTHER" id="PTHR14009:SF13">
    <property type="entry name" value="LETM1 DOMAIN-CONTAINING PROTEIN 1"/>
    <property type="match status" value="1"/>
</dbReference>
<evidence type="ECO:0000313" key="11">
    <source>
        <dbReference type="EnsemblMetazoa" id="GPAI046115-PA"/>
    </source>
</evidence>
<accession>A0A1B0AHN1</accession>
<feature type="domain" description="Letm1 RBD" evidence="10">
    <location>
        <begin position="236"/>
        <end position="429"/>
    </location>
</feature>
<evidence type="ECO:0000256" key="3">
    <source>
        <dbReference type="ARBA" id="ARBA00022792"/>
    </source>
</evidence>
<evidence type="ECO:0000256" key="6">
    <source>
        <dbReference type="ARBA" id="ARBA00023136"/>
    </source>
</evidence>
<keyword evidence="3" id="KW-0999">Mitochondrion inner membrane</keyword>
<dbReference type="GO" id="GO:0005743">
    <property type="term" value="C:mitochondrial inner membrane"/>
    <property type="evidence" value="ECO:0007669"/>
    <property type="project" value="UniProtKB-SubCell"/>
</dbReference>